<feature type="region of interest" description="Disordered" evidence="1">
    <location>
        <begin position="1"/>
        <end position="50"/>
    </location>
</feature>
<reference evidence="4" key="1">
    <citation type="submission" date="2022-01" db="EMBL/GenBank/DDBJ databases">
        <title>Genome Sequence Resource for Two Populations of Ditylenchus destructor, the Migratory Endoparasitic Phytonematode.</title>
        <authorList>
            <person name="Zhang H."/>
            <person name="Lin R."/>
            <person name="Xie B."/>
        </authorList>
    </citation>
    <scope>NUCLEOTIDE SEQUENCE</scope>
    <source>
        <strain evidence="4">BazhouSP</strain>
    </source>
</reference>
<dbReference type="InterPro" id="IPR018392">
    <property type="entry name" value="LysM"/>
</dbReference>
<feature type="domain" description="LysM" evidence="3">
    <location>
        <begin position="53"/>
        <end position="99"/>
    </location>
</feature>
<dbReference type="SUPFAM" id="SSF54106">
    <property type="entry name" value="LysM domain"/>
    <property type="match status" value="1"/>
</dbReference>
<keyword evidence="2" id="KW-1133">Transmembrane helix</keyword>
<dbReference type="Gene3D" id="3.10.350.10">
    <property type="entry name" value="LysM domain"/>
    <property type="match status" value="1"/>
</dbReference>
<dbReference type="PROSITE" id="PS51782">
    <property type="entry name" value="LYSM"/>
    <property type="match status" value="1"/>
</dbReference>
<keyword evidence="2" id="KW-0472">Membrane</keyword>
<sequence>MHSASSSFEENFNPENIELRSRSKAAHTSSNGWRRDDESSNSNGNYSSNRYSVDHIVKPGETINNIALQYSVQVSEIKRVNNLVSDQDVFAFVGKSIRIPVSTFSAQYSQPSSSSVPISGSQLANAFSTIDTSARQNWSGHKLKVNRGHKGRSNLTGDYGEVPLLDDCDNDGEDADGHSIAAETKEAIEGLLEKADATVAAVRENLPSSPALEGGAFHFIEAAAPDNAQKGIWLLIIGVLFIFVVVPLFLTLVEEKSEIEEAAHKAAASSSHSHQHSG</sequence>
<feature type="compositionally biased region" description="Polar residues" evidence="1">
    <location>
        <begin position="1"/>
        <end position="14"/>
    </location>
</feature>
<dbReference type="InterPro" id="IPR045030">
    <property type="entry name" value="LYSM1-4"/>
</dbReference>
<gene>
    <name evidence="4" type="ORF">DdX_12000</name>
</gene>
<name>A0AAD4QXT5_9BILA</name>
<dbReference type="Proteomes" id="UP001201812">
    <property type="component" value="Unassembled WGS sequence"/>
</dbReference>
<keyword evidence="2" id="KW-0812">Transmembrane</keyword>
<dbReference type="PANTHER" id="PTHR20932">
    <property type="entry name" value="LYSM AND PUTATIVE PEPTIDOGLYCAN-BINDING DOMAIN-CONTAINING PROTEIN"/>
    <property type="match status" value="1"/>
</dbReference>
<dbReference type="SMART" id="SM00257">
    <property type="entry name" value="LysM"/>
    <property type="match status" value="1"/>
</dbReference>
<dbReference type="AlphaFoldDB" id="A0AAD4QXT5"/>
<dbReference type="InterPro" id="IPR036779">
    <property type="entry name" value="LysM_dom_sf"/>
</dbReference>
<organism evidence="4 5">
    <name type="scientific">Ditylenchus destructor</name>
    <dbReference type="NCBI Taxonomy" id="166010"/>
    <lineage>
        <taxon>Eukaryota</taxon>
        <taxon>Metazoa</taxon>
        <taxon>Ecdysozoa</taxon>
        <taxon>Nematoda</taxon>
        <taxon>Chromadorea</taxon>
        <taxon>Rhabditida</taxon>
        <taxon>Tylenchina</taxon>
        <taxon>Tylenchomorpha</taxon>
        <taxon>Sphaerularioidea</taxon>
        <taxon>Anguinidae</taxon>
        <taxon>Anguininae</taxon>
        <taxon>Ditylenchus</taxon>
    </lineage>
</organism>
<feature type="compositionally biased region" description="Low complexity" evidence="1">
    <location>
        <begin position="40"/>
        <end position="50"/>
    </location>
</feature>
<dbReference type="EMBL" id="JAKKPZ010000036">
    <property type="protein sequence ID" value="KAI1708320.1"/>
    <property type="molecule type" value="Genomic_DNA"/>
</dbReference>
<evidence type="ECO:0000256" key="2">
    <source>
        <dbReference type="SAM" id="Phobius"/>
    </source>
</evidence>
<dbReference type="PANTHER" id="PTHR20932:SF8">
    <property type="entry name" value="LD22649P"/>
    <property type="match status" value="1"/>
</dbReference>
<comment type="caution">
    <text evidence="4">The sequence shown here is derived from an EMBL/GenBank/DDBJ whole genome shotgun (WGS) entry which is preliminary data.</text>
</comment>
<evidence type="ECO:0000259" key="3">
    <source>
        <dbReference type="PROSITE" id="PS51782"/>
    </source>
</evidence>
<evidence type="ECO:0000256" key="1">
    <source>
        <dbReference type="SAM" id="MobiDB-lite"/>
    </source>
</evidence>
<keyword evidence="5" id="KW-1185">Reference proteome</keyword>
<dbReference type="CDD" id="cd00118">
    <property type="entry name" value="LysM"/>
    <property type="match status" value="1"/>
</dbReference>
<dbReference type="Pfam" id="PF01476">
    <property type="entry name" value="LysM"/>
    <property type="match status" value="1"/>
</dbReference>
<proteinExistence type="predicted"/>
<evidence type="ECO:0000313" key="5">
    <source>
        <dbReference type="Proteomes" id="UP001201812"/>
    </source>
</evidence>
<evidence type="ECO:0000313" key="4">
    <source>
        <dbReference type="EMBL" id="KAI1708320.1"/>
    </source>
</evidence>
<accession>A0AAD4QXT5</accession>
<protein>
    <submittedName>
        <fullName evidence="4">LysM domain-containing protein</fullName>
    </submittedName>
</protein>
<feature type="transmembrane region" description="Helical" evidence="2">
    <location>
        <begin position="232"/>
        <end position="253"/>
    </location>
</feature>